<protein>
    <submittedName>
        <fullName evidence="1">Uncharacterized protein</fullName>
    </submittedName>
</protein>
<accession>A0AAW9SEW8</accession>
<dbReference type="Proteomes" id="UP001428774">
    <property type="component" value="Unassembled WGS sequence"/>
</dbReference>
<gene>
    <name evidence="1" type="ORF">ABFB10_22760</name>
</gene>
<proteinExistence type="predicted"/>
<keyword evidence="2" id="KW-1185">Reference proteome</keyword>
<dbReference type="EMBL" id="JBDNCH010000004">
    <property type="protein sequence ID" value="MEN9063399.1"/>
    <property type="molecule type" value="Genomic_DNA"/>
</dbReference>
<comment type="caution">
    <text evidence="1">The sequence shown here is derived from an EMBL/GenBank/DDBJ whole genome shotgun (WGS) entry which is preliminary data.</text>
</comment>
<organism evidence="1 2">
    <name type="scientific">Ponticoccus litoralis</name>
    <dbReference type="NCBI Taxonomy" id="422297"/>
    <lineage>
        <taxon>Bacteria</taxon>
        <taxon>Pseudomonadati</taxon>
        <taxon>Pseudomonadota</taxon>
        <taxon>Alphaproteobacteria</taxon>
        <taxon>Rhodobacterales</taxon>
        <taxon>Roseobacteraceae</taxon>
        <taxon>Ponticoccus</taxon>
    </lineage>
</organism>
<reference evidence="1 2" key="1">
    <citation type="submission" date="2024-05" db="EMBL/GenBank/DDBJ databases">
        <title>Genome sequence of Ponticoccus litoralis KCCM 90028.</title>
        <authorList>
            <person name="Kim J.M."/>
            <person name="Lee J.K."/>
            <person name="Choi B.J."/>
            <person name="Bayburt H."/>
            <person name="Baek J.H."/>
            <person name="Jeon C.O."/>
        </authorList>
    </citation>
    <scope>NUCLEOTIDE SEQUENCE [LARGE SCALE GENOMIC DNA]</scope>
    <source>
        <strain evidence="1 2">KCCM 90028</strain>
    </source>
</reference>
<name>A0AAW9SEW8_9RHOB</name>
<evidence type="ECO:0000313" key="2">
    <source>
        <dbReference type="Proteomes" id="UP001428774"/>
    </source>
</evidence>
<dbReference type="AlphaFoldDB" id="A0AAW9SEW8"/>
<evidence type="ECO:0000313" key="1">
    <source>
        <dbReference type="EMBL" id="MEN9063399.1"/>
    </source>
</evidence>
<sequence length="119" mass="13574">MVIKSGWTGTQQPNGDMGFAAEQVDHRVVDDQFNANIRIGFVEFTHQRGQPLDTQCFGHRDPHRPFQRHVAVVQLPLHLFEMFPNLLQRLQHLLACGRGRKPGGRPGHELHAQLRLQLA</sequence>